<dbReference type="Proteomes" id="UP000503222">
    <property type="component" value="Chromosome"/>
</dbReference>
<name>A0A6G7YMV7_9SPHN</name>
<gene>
    <name evidence="2" type="ORF">G7077_03240</name>
</gene>
<keyword evidence="2" id="KW-0808">Transferase</keyword>
<keyword evidence="3" id="KW-1185">Reference proteome</keyword>
<dbReference type="PANTHER" id="PTHR12526">
    <property type="entry name" value="GLYCOSYLTRANSFERASE"/>
    <property type="match status" value="1"/>
</dbReference>
<dbReference type="RefSeq" id="WP_166410466.1">
    <property type="nucleotide sequence ID" value="NZ_CP049869.1"/>
</dbReference>
<protein>
    <submittedName>
        <fullName evidence="2">Glycosyltransferase family 4 protein</fullName>
    </submittedName>
</protein>
<dbReference type="GO" id="GO:0016757">
    <property type="term" value="F:glycosyltransferase activity"/>
    <property type="evidence" value="ECO:0007669"/>
    <property type="project" value="InterPro"/>
</dbReference>
<dbReference type="Pfam" id="PF00534">
    <property type="entry name" value="Glycos_transf_1"/>
    <property type="match status" value="1"/>
</dbReference>
<evidence type="ECO:0000313" key="2">
    <source>
        <dbReference type="EMBL" id="QIK78072.1"/>
    </source>
</evidence>
<reference evidence="2 3" key="1">
    <citation type="submission" date="2020-03" db="EMBL/GenBank/DDBJ databases">
        <title>Sphingomonas sp. nov., isolated from fish.</title>
        <authorList>
            <person name="Hyun D.-W."/>
            <person name="Bae J.-W."/>
        </authorList>
    </citation>
    <scope>NUCLEOTIDE SEQUENCE [LARGE SCALE GENOMIC DNA]</scope>
    <source>
        <strain evidence="2 3">HDW15B</strain>
    </source>
</reference>
<sequence length="821" mass="91162">MDIAPTFDLTLSFEGASVTPVSEDAGRSRPLKIGWLIKSVEVDSASIRYRCFHFARVLSPGFRSTYFTSTEDLLKKIGELDAIVIVKRIDQTVVDVVAKARLFQVPVFMDFCDDMLAPGYVKNEFGVNMLRFLGMAPFLAGVTVPSAEMADRIQGYACDNGVSGLKVHNIPDVAETWDVYRETYEFVTGWTLPEQLPPPSTSSAADRKRIVWFGNYGASHSNFGIYTLRPSLKSLYRVNEDVPLELIVVSNSEPVYQALVQGCGFPTRYVPWSAPAVYAELAAADAALLTTGDDAFCEIKSSTRVLQAFAAGVPVISGKGAAVSEFDEAIPSGKMRDALRACIGPQRERVLPQRLAEASRVLTRYAPERIGKLWAGLLTNAIAAAKCKPGGRCGKKLLIVIEPGNNLRAVTKLVKMLRHYDELDYELMVSTQLLESDSRFWNVLRSSRRIPRFFSGKPKGVRGLLVDCSAIVVERLNAPIAQLFRHHAHQLDVPVLTNAEAVYGGLSAFVGESPAPRPSAIRAGPFPERLNDDGSVDWAFMVHEKSRGWILDAISREIGSRQPASWQVVYYPAAPPPTKNYFFSHHSLFETFVARESEMLADAKIFVWYTHPRIETPESIARLLVAFDRATKIIFTCESNRQVWLDRGLPEEKTVVILGAADPQLFQYHARSGSGVVGLSSAFYERKNPDVLLEVIKRLPHRQFLLLGRNWNQYALFEEMLSLSNFTYKTARYSEYGKIYSDFDVFLSISRLEGGPIPLIEAMMSNAVPVASRTGFAPEIIRHGQNGFLFDTDADAGTIADLIESAYELTGNVRATVDQFT</sequence>
<evidence type="ECO:0000313" key="3">
    <source>
        <dbReference type="Proteomes" id="UP000503222"/>
    </source>
</evidence>
<evidence type="ECO:0000259" key="1">
    <source>
        <dbReference type="Pfam" id="PF00534"/>
    </source>
</evidence>
<dbReference type="AlphaFoldDB" id="A0A6G7YMV7"/>
<dbReference type="SUPFAM" id="SSF53756">
    <property type="entry name" value="UDP-Glycosyltransferase/glycogen phosphorylase"/>
    <property type="match status" value="2"/>
</dbReference>
<dbReference type="InterPro" id="IPR001296">
    <property type="entry name" value="Glyco_trans_1"/>
</dbReference>
<proteinExistence type="predicted"/>
<dbReference type="Gene3D" id="3.40.50.2000">
    <property type="entry name" value="Glycogen Phosphorylase B"/>
    <property type="match status" value="1"/>
</dbReference>
<feature type="domain" description="Glycosyl transferase family 1" evidence="1">
    <location>
        <begin position="671"/>
        <end position="809"/>
    </location>
</feature>
<dbReference type="EMBL" id="CP049869">
    <property type="protein sequence ID" value="QIK78072.1"/>
    <property type="molecule type" value="Genomic_DNA"/>
</dbReference>
<organism evidence="2 3">
    <name type="scientific">Sphingomonas piscis</name>
    <dbReference type="NCBI Taxonomy" id="2714943"/>
    <lineage>
        <taxon>Bacteria</taxon>
        <taxon>Pseudomonadati</taxon>
        <taxon>Pseudomonadota</taxon>
        <taxon>Alphaproteobacteria</taxon>
        <taxon>Sphingomonadales</taxon>
        <taxon>Sphingomonadaceae</taxon>
        <taxon>Sphingomonas</taxon>
    </lineage>
</organism>
<dbReference type="KEGG" id="spii:G7077_03240"/>
<accession>A0A6G7YMV7</accession>
<dbReference type="CDD" id="cd03801">
    <property type="entry name" value="GT4_PimA-like"/>
    <property type="match status" value="1"/>
</dbReference>